<organism evidence="1 2">
    <name type="scientific">Eubacterium multiforme</name>
    <dbReference type="NCBI Taxonomy" id="83339"/>
    <lineage>
        <taxon>Bacteria</taxon>
        <taxon>Bacillati</taxon>
        <taxon>Bacillota</taxon>
        <taxon>Clostridia</taxon>
        <taxon>Eubacteriales</taxon>
        <taxon>Eubacteriaceae</taxon>
        <taxon>Eubacterium</taxon>
    </lineage>
</organism>
<dbReference type="SUPFAM" id="SSF88659">
    <property type="entry name" value="Sigma3 and sigma4 domains of RNA polymerase sigma factors"/>
    <property type="match status" value="1"/>
</dbReference>
<comment type="caution">
    <text evidence="1">The sequence shown here is derived from an EMBL/GenBank/DDBJ whole genome shotgun (WGS) entry which is preliminary data.</text>
</comment>
<evidence type="ECO:0000313" key="1">
    <source>
        <dbReference type="EMBL" id="MDQ0149139.1"/>
    </source>
</evidence>
<keyword evidence="2" id="KW-1185">Reference proteome</keyword>
<accession>A0ABT9US52</accession>
<evidence type="ECO:0000313" key="2">
    <source>
        <dbReference type="Proteomes" id="UP001228504"/>
    </source>
</evidence>
<sequence length="146" mass="17249">MVDTNIEGILNSYKYIIKDIRAIDIEIDVIENEYKGCGALSYEEKTGETYKISSSVETEIVLKEKKIEYLLYLKRSKELKIKKIENLVSNLTEKEYYIISSYYFRGIKNSIIADHLEMNEKYLISKRKGIIKKLESEISKYDYIKF</sequence>
<proteinExistence type="predicted"/>
<reference evidence="1 2" key="1">
    <citation type="submission" date="2023-07" db="EMBL/GenBank/DDBJ databases">
        <title>Genomic Encyclopedia of Type Strains, Phase IV (KMG-IV): sequencing the most valuable type-strain genomes for metagenomic binning, comparative biology and taxonomic classification.</title>
        <authorList>
            <person name="Goeker M."/>
        </authorList>
    </citation>
    <scope>NUCLEOTIDE SEQUENCE [LARGE SCALE GENOMIC DNA]</scope>
    <source>
        <strain evidence="1 2">DSM 20694</strain>
    </source>
</reference>
<dbReference type="Proteomes" id="UP001228504">
    <property type="component" value="Unassembled WGS sequence"/>
</dbReference>
<name>A0ABT9US52_9FIRM</name>
<dbReference type="EMBL" id="JAUSUF010000002">
    <property type="protein sequence ID" value="MDQ0149139.1"/>
    <property type="molecule type" value="Genomic_DNA"/>
</dbReference>
<protein>
    <submittedName>
        <fullName evidence="1">FixJ family two-component response regulator</fullName>
    </submittedName>
</protein>
<dbReference type="RefSeq" id="WP_307484193.1">
    <property type="nucleotide sequence ID" value="NZ_JAUSUF010000002.1"/>
</dbReference>
<dbReference type="InterPro" id="IPR013324">
    <property type="entry name" value="RNA_pol_sigma_r3/r4-like"/>
</dbReference>
<gene>
    <name evidence="1" type="ORF">J2S18_001069</name>
</gene>